<keyword evidence="3" id="KW-1185">Reference proteome</keyword>
<protein>
    <recommendedName>
        <fullName evidence="1">Aminotransferase-like plant mobile domain-containing protein</fullName>
    </recommendedName>
</protein>
<dbReference type="InterPro" id="IPR019557">
    <property type="entry name" value="AminoTfrase-like_pln_mobile"/>
</dbReference>
<dbReference type="InterPro" id="IPR044824">
    <property type="entry name" value="MAIN-like"/>
</dbReference>
<comment type="caution">
    <text evidence="2">The sequence shown here is derived from an EMBL/GenBank/DDBJ whole genome shotgun (WGS) entry which is preliminary data.</text>
</comment>
<evidence type="ECO:0000259" key="1">
    <source>
        <dbReference type="Pfam" id="PF10536"/>
    </source>
</evidence>
<dbReference type="AlphaFoldDB" id="A0A445D991"/>
<dbReference type="Proteomes" id="UP000289738">
    <property type="component" value="Chromosome A05"/>
</dbReference>
<dbReference type="PANTHER" id="PTHR46033:SF8">
    <property type="entry name" value="PROTEIN MAINTENANCE OF MERISTEMS-LIKE"/>
    <property type="match status" value="1"/>
</dbReference>
<organism evidence="2 3">
    <name type="scientific">Arachis hypogaea</name>
    <name type="common">Peanut</name>
    <dbReference type="NCBI Taxonomy" id="3818"/>
    <lineage>
        <taxon>Eukaryota</taxon>
        <taxon>Viridiplantae</taxon>
        <taxon>Streptophyta</taxon>
        <taxon>Embryophyta</taxon>
        <taxon>Tracheophyta</taxon>
        <taxon>Spermatophyta</taxon>
        <taxon>Magnoliopsida</taxon>
        <taxon>eudicotyledons</taxon>
        <taxon>Gunneridae</taxon>
        <taxon>Pentapetalae</taxon>
        <taxon>rosids</taxon>
        <taxon>fabids</taxon>
        <taxon>Fabales</taxon>
        <taxon>Fabaceae</taxon>
        <taxon>Papilionoideae</taxon>
        <taxon>50 kb inversion clade</taxon>
        <taxon>dalbergioids sensu lato</taxon>
        <taxon>Dalbergieae</taxon>
        <taxon>Pterocarpus clade</taxon>
        <taxon>Arachis</taxon>
    </lineage>
</organism>
<sequence length="199" mass="22701">MEITITLKEVAYQLGLRIDGDPVSGSIAHLVPQHDLWRAGAGRHRGVPVRYTRGYIMQLIGGILFLDAFDSWMCWATEHGQRNLGGCVSLMLSWAYHRIPLVRPDGFDTRHFHLVERWVQYRLDNATGESRLRHYRRTLNGIGMLNVEWTLFADPQLVGLPPPVIDEAEVSATVVCPLLCFTIVEWHQVDWVVRQFGGL</sequence>
<name>A0A445D991_ARAHY</name>
<evidence type="ECO:0000313" key="3">
    <source>
        <dbReference type="Proteomes" id="UP000289738"/>
    </source>
</evidence>
<feature type="domain" description="Aminotransferase-like plant mobile" evidence="1">
    <location>
        <begin position="73"/>
        <end position="197"/>
    </location>
</feature>
<dbReference type="EMBL" id="SDMP01000005">
    <property type="protein sequence ID" value="RYR59742.1"/>
    <property type="molecule type" value="Genomic_DNA"/>
</dbReference>
<accession>A0A445D991</accession>
<dbReference type="GO" id="GO:0010073">
    <property type="term" value="P:meristem maintenance"/>
    <property type="evidence" value="ECO:0007669"/>
    <property type="project" value="InterPro"/>
</dbReference>
<reference evidence="2 3" key="1">
    <citation type="submission" date="2019-01" db="EMBL/GenBank/DDBJ databases">
        <title>Sequencing of cultivated peanut Arachis hypogaea provides insights into genome evolution and oil improvement.</title>
        <authorList>
            <person name="Chen X."/>
        </authorList>
    </citation>
    <scope>NUCLEOTIDE SEQUENCE [LARGE SCALE GENOMIC DNA]</scope>
    <source>
        <strain evidence="3">cv. Fuhuasheng</strain>
        <tissue evidence="2">Leaves</tissue>
    </source>
</reference>
<proteinExistence type="predicted"/>
<dbReference type="Pfam" id="PF10536">
    <property type="entry name" value="PMD"/>
    <property type="match status" value="1"/>
</dbReference>
<evidence type="ECO:0000313" key="2">
    <source>
        <dbReference type="EMBL" id="RYR59742.1"/>
    </source>
</evidence>
<gene>
    <name evidence="2" type="ORF">Ahy_A05g025697</name>
</gene>
<dbReference type="PANTHER" id="PTHR46033">
    <property type="entry name" value="PROTEIN MAIN-LIKE 2"/>
    <property type="match status" value="1"/>
</dbReference>